<evidence type="ECO:0008006" key="4">
    <source>
        <dbReference type="Google" id="ProtNLM"/>
    </source>
</evidence>
<evidence type="ECO:0000256" key="1">
    <source>
        <dbReference type="SAM" id="MobiDB-lite"/>
    </source>
</evidence>
<dbReference type="InterPro" id="IPR011992">
    <property type="entry name" value="EF-hand-dom_pair"/>
</dbReference>
<comment type="caution">
    <text evidence="2">The sequence shown here is derived from an EMBL/GenBank/DDBJ whole genome shotgun (WGS) entry which is preliminary data.</text>
</comment>
<dbReference type="SUPFAM" id="SSF47473">
    <property type="entry name" value="EF-hand"/>
    <property type="match status" value="1"/>
</dbReference>
<accession>A0A5J4VTG1</accession>
<dbReference type="Gene3D" id="1.10.238.10">
    <property type="entry name" value="EF-hand"/>
    <property type="match status" value="1"/>
</dbReference>
<protein>
    <recommendedName>
        <fullName evidence="4">EF-hand domain-containing protein</fullName>
    </recommendedName>
</protein>
<dbReference type="OrthoDB" id="10412220at2759"/>
<dbReference type="Proteomes" id="UP000324800">
    <property type="component" value="Unassembled WGS sequence"/>
</dbReference>
<dbReference type="AlphaFoldDB" id="A0A5J4VTG1"/>
<organism evidence="2 3">
    <name type="scientific">Streblomastix strix</name>
    <dbReference type="NCBI Taxonomy" id="222440"/>
    <lineage>
        <taxon>Eukaryota</taxon>
        <taxon>Metamonada</taxon>
        <taxon>Preaxostyla</taxon>
        <taxon>Oxymonadida</taxon>
        <taxon>Streblomastigidae</taxon>
        <taxon>Streblomastix</taxon>
    </lineage>
</organism>
<name>A0A5J4VTG1_9EUKA</name>
<dbReference type="InterPro" id="IPR050230">
    <property type="entry name" value="CALM/Myosin/TropC-like"/>
</dbReference>
<feature type="region of interest" description="Disordered" evidence="1">
    <location>
        <begin position="1"/>
        <end position="23"/>
    </location>
</feature>
<dbReference type="EMBL" id="SNRW01005251">
    <property type="protein sequence ID" value="KAA6385476.1"/>
    <property type="molecule type" value="Genomic_DNA"/>
</dbReference>
<gene>
    <name evidence="2" type="ORF">EZS28_018997</name>
</gene>
<reference evidence="2 3" key="1">
    <citation type="submission" date="2019-03" db="EMBL/GenBank/DDBJ databases">
        <title>Single cell metagenomics reveals metabolic interactions within the superorganism composed of flagellate Streblomastix strix and complex community of Bacteroidetes bacteria on its surface.</title>
        <authorList>
            <person name="Treitli S.C."/>
            <person name="Kolisko M."/>
            <person name="Husnik F."/>
            <person name="Keeling P."/>
            <person name="Hampl V."/>
        </authorList>
    </citation>
    <scope>NUCLEOTIDE SEQUENCE [LARGE SCALE GENOMIC DNA]</scope>
    <source>
        <strain evidence="2">ST1C</strain>
    </source>
</reference>
<proteinExistence type="predicted"/>
<evidence type="ECO:0000313" key="3">
    <source>
        <dbReference type="Proteomes" id="UP000324800"/>
    </source>
</evidence>
<sequence>MTEVRPGTAASGEEKPVEPPDPTAHFILDEVKAAFKHFDTKEEGHLPATPEMLSPILRSLGFDQMNHSELEAYFFFLYFKLKFNDECLQLLLYEMNAREKGGIDVESLVPIVEKKKAERIAAGFTAQEMATRALYSIDPDTGDFINADVIRELLLCQGEKLPEADVNAIMQAGDPAGIGKVELPAILTSWFQVKKKKRKKKKKKKW</sequence>
<dbReference type="GO" id="GO:0016460">
    <property type="term" value="C:myosin II complex"/>
    <property type="evidence" value="ECO:0007669"/>
    <property type="project" value="TreeGrafter"/>
</dbReference>
<evidence type="ECO:0000313" key="2">
    <source>
        <dbReference type="EMBL" id="KAA6385476.1"/>
    </source>
</evidence>
<dbReference type="PANTHER" id="PTHR23048">
    <property type="entry name" value="MYOSIN LIGHT CHAIN 1, 3"/>
    <property type="match status" value="1"/>
</dbReference>
<dbReference type="PANTHER" id="PTHR23048:SF51">
    <property type="entry name" value="EF-HAND DOMAIN-CONTAINING PROTEIN"/>
    <property type="match status" value="1"/>
</dbReference>